<evidence type="ECO:0000313" key="6">
    <source>
        <dbReference type="EMBL" id="HGZ11285.1"/>
    </source>
</evidence>
<comment type="caution">
    <text evidence="6">The sequence shown here is derived from an EMBL/GenBank/DDBJ whole genome shotgun (WGS) entry which is preliminary data.</text>
</comment>
<dbReference type="PROSITE" id="PS50977">
    <property type="entry name" value="HTH_TETR_2"/>
    <property type="match status" value="1"/>
</dbReference>
<feature type="domain" description="HTH tetR-type" evidence="5">
    <location>
        <begin position="23"/>
        <end position="83"/>
    </location>
</feature>
<keyword evidence="2 4" id="KW-0238">DNA-binding</keyword>
<evidence type="ECO:0000256" key="2">
    <source>
        <dbReference type="ARBA" id="ARBA00023125"/>
    </source>
</evidence>
<reference evidence="6" key="1">
    <citation type="journal article" date="2020" name="mSystems">
        <title>Genome- and Community-Level Interaction Insights into Carbon Utilization and Element Cycling Functions of Hydrothermarchaeota in Hydrothermal Sediment.</title>
        <authorList>
            <person name="Zhou Z."/>
            <person name="Liu Y."/>
            <person name="Xu W."/>
            <person name="Pan J."/>
            <person name="Luo Z.H."/>
            <person name="Li M."/>
        </authorList>
    </citation>
    <scope>NUCLEOTIDE SEQUENCE [LARGE SCALE GENOMIC DNA]</scope>
    <source>
        <strain evidence="6">SpSt-853</strain>
    </source>
</reference>
<keyword evidence="1" id="KW-0805">Transcription regulation</keyword>
<dbReference type="GO" id="GO:0000976">
    <property type="term" value="F:transcription cis-regulatory region binding"/>
    <property type="evidence" value="ECO:0007669"/>
    <property type="project" value="TreeGrafter"/>
</dbReference>
<sequence length="222" mass="24934">MSHFFDQKVMTKPQTSKKELVTAFRTREILAAARSLLAQRGLEALTMDDIAQAARVAKGTLYLYFPSKDELIQALLSEVGEALIREVEIIMALPQEAPEKLRELVKLFLRHLEQDRGLFPAYLRELVRFRSGRVTSLTPKLKELEERMIGLLSRLFAEGMAEGRFIEADPRLLAYLLKGLIRGVGHLQMTEASGKVVGMALPVVLQLLFSGLVLPPNPPKVR</sequence>
<dbReference type="SUPFAM" id="SSF46689">
    <property type="entry name" value="Homeodomain-like"/>
    <property type="match status" value="1"/>
</dbReference>
<dbReference type="FunFam" id="1.10.10.60:FF:000141">
    <property type="entry name" value="TetR family transcriptional regulator"/>
    <property type="match status" value="1"/>
</dbReference>
<proteinExistence type="predicted"/>
<accession>A0A7C5EVZ1</accession>
<dbReference type="SUPFAM" id="SSF48498">
    <property type="entry name" value="Tetracyclin repressor-like, C-terminal domain"/>
    <property type="match status" value="1"/>
</dbReference>
<dbReference type="PANTHER" id="PTHR30055">
    <property type="entry name" value="HTH-TYPE TRANSCRIPTIONAL REGULATOR RUTR"/>
    <property type="match status" value="1"/>
</dbReference>
<evidence type="ECO:0000259" key="5">
    <source>
        <dbReference type="PROSITE" id="PS50977"/>
    </source>
</evidence>
<dbReference type="PANTHER" id="PTHR30055:SF234">
    <property type="entry name" value="HTH-TYPE TRANSCRIPTIONAL REGULATOR BETI"/>
    <property type="match status" value="1"/>
</dbReference>
<protein>
    <submittedName>
        <fullName evidence="6">TetR/AcrR family transcriptional regulator</fullName>
    </submittedName>
</protein>
<dbReference type="Gene3D" id="1.10.357.10">
    <property type="entry name" value="Tetracycline Repressor, domain 2"/>
    <property type="match status" value="1"/>
</dbReference>
<dbReference type="InterPro" id="IPR009057">
    <property type="entry name" value="Homeodomain-like_sf"/>
</dbReference>
<dbReference type="EMBL" id="DTKJ01000022">
    <property type="protein sequence ID" value="HGZ11285.1"/>
    <property type="molecule type" value="Genomic_DNA"/>
</dbReference>
<dbReference type="AlphaFoldDB" id="A0A7C5EVZ1"/>
<organism evidence="6">
    <name type="scientific">Desulfobacca acetoxidans</name>
    <dbReference type="NCBI Taxonomy" id="60893"/>
    <lineage>
        <taxon>Bacteria</taxon>
        <taxon>Pseudomonadati</taxon>
        <taxon>Thermodesulfobacteriota</taxon>
        <taxon>Desulfobaccia</taxon>
        <taxon>Desulfobaccales</taxon>
        <taxon>Desulfobaccaceae</taxon>
        <taxon>Desulfobacca</taxon>
    </lineage>
</organism>
<dbReference type="InterPro" id="IPR050109">
    <property type="entry name" value="HTH-type_TetR-like_transc_reg"/>
</dbReference>
<feature type="DNA-binding region" description="H-T-H motif" evidence="4">
    <location>
        <begin position="46"/>
        <end position="65"/>
    </location>
</feature>
<keyword evidence="3" id="KW-0804">Transcription</keyword>
<dbReference type="PROSITE" id="PS01081">
    <property type="entry name" value="HTH_TETR_1"/>
    <property type="match status" value="1"/>
</dbReference>
<name>A0A7C5EVZ1_9BACT</name>
<dbReference type="Gene3D" id="1.10.10.60">
    <property type="entry name" value="Homeodomain-like"/>
    <property type="match status" value="1"/>
</dbReference>
<dbReference type="Pfam" id="PF17932">
    <property type="entry name" value="TetR_C_24"/>
    <property type="match status" value="1"/>
</dbReference>
<evidence type="ECO:0000256" key="1">
    <source>
        <dbReference type="ARBA" id="ARBA00023015"/>
    </source>
</evidence>
<evidence type="ECO:0000256" key="4">
    <source>
        <dbReference type="PROSITE-ProRule" id="PRU00335"/>
    </source>
</evidence>
<dbReference type="InterPro" id="IPR001647">
    <property type="entry name" value="HTH_TetR"/>
</dbReference>
<dbReference type="Pfam" id="PF00440">
    <property type="entry name" value="TetR_N"/>
    <property type="match status" value="1"/>
</dbReference>
<gene>
    <name evidence="6" type="ORF">ENW48_03585</name>
</gene>
<dbReference type="PRINTS" id="PR00455">
    <property type="entry name" value="HTHTETR"/>
</dbReference>
<dbReference type="InterPro" id="IPR023772">
    <property type="entry name" value="DNA-bd_HTH_TetR-type_CS"/>
</dbReference>
<evidence type="ECO:0000256" key="3">
    <source>
        <dbReference type="ARBA" id="ARBA00023163"/>
    </source>
</evidence>
<dbReference type="GO" id="GO:0003700">
    <property type="term" value="F:DNA-binding transcription factor activity"/>
    <property type="evidence" value="ECO:0007669"/>
    <property type="project" value="TreeGrafter"/>
</dbReference>
<dbReference type="InterPro" id="IPR036271">
    <property type="entry name" value="Tet_transcr_reg_TetR-rel_C_sf"/>
</dbReference>
<dbReference type="InterPro" id="IPR041490">
    <property type="entry name" value="KstR2_TetR_C"/>
</dbReference>